<dbReference type="InterPro" id="IPR034197">
    <property type="entry name" value="Peptidases_S8_3"/>
</dbReference>
<protein>
    <submittedName>
        <fullName evidence="11">Subtilisin-like protease SBT3.6 isoform X1</fullName>
    </submittedName>
</protein>
<dbReference type="PROSITE" id="PS00138">
    <property type="entry name" value="SUBTILASE_SER"/>
    <property type="match status" value="1"/>
</dbReference>
<dbReference type="PROSITE" id="PS51892">
    <property type="entry name" value="SUBTILASE"/>
    <property type="match status" value="1"/>
</dbReference>
<reference evidence="11 12" key="1">
    <citation type="submission" date="2023-10" db="EMBL/GenBank/DDBJ databases">
        <title>Chromosome-scale genome assembly provides insights into flower coloration mechanisms of Canna indica.</title>
        <authorList>
            <person name="Li C."/>
        </authorList>
    </citation>
    <scope>NUCLEOTIDE SEQUENCE [LARGE SCALE GENOMIC DNA]</scope>
    <source>
        <tissue evidence="11">Flower</tissue>
    </source>
</reference>
<dbReference type="InterPro" id="IPR023828">
    <property type="entry name" value="Peptidase_S8_Ser-AS"/>
</dbReference>
<evidence type="ECO:0000256" key="5">
    <source>
        <dbReference type="ARBA" id="ARBA00022825"/>
    </source>
</evidence>
<dbReference type="AlphaFoldDB" id="A0AAQ3L242"/>
<evidence type="ECO:0000313" key="12">
    <source>
        <dbReference type="Proteomes" id="UP001327560"/>
    </source>
</evidence>
<evidence type="ECO:0000259" key="10">
    <source>
        <dbReference type="Pfam" id="PF17766"/>
    </source>
</evidence>
<dbReference type="EMBL" id="CP136898">
    <property type="protein sequence ID" value="WOL19144.1"/>
    <property type="molecule type" value="Genomic_DNA"/>
</dbReference>
<dbReference type="Proteomes" id="UP001327560">
    <property type="component" value="Chromosome 9"/>
</dbReference>
<evidence type="ECO:0000256" key="4">
    <source>
        <dbReference type="ARBA" id="ARBA00022801"/>
    </source>
</evidence>
<dbReference type="InterPro" id="IPR045051">
    <property type="entry name" value="SBT"/>
</dbReference>
<dbReference type="FunFam" id="3.40.50.200:FF:000006">
    <property type="entry name" value="Subtilisin-like protease SBT1.5"/>
    <property type="match status" value="1"/>
</dbReference>
<dbReference type="PRINTS" id="PR00723">
    <property type="entry name" value="SUBTILISIN"/>
</dbReference>
<dbReference type="InterPro" id="IPR010259">
    <property type="entry name" value="S8pro/Inhibitor_I9"/>
</dbReference>
<evidence type="ECO:0000259" key="9">
    <source>
        <dbReference type="Pfam" id="PF05922"/>
    </source>
</evidence>
<evidence type="ECO:0000256" key="2">
    <source>
        <dbReference type="ARBA" id="ARBA00022670"/>
    </source>
</evidence>
<name>A0AAQ3L242_9LILI</name>
<dbReference type="SUPFAM" id="SSF52743">
    <property type="entry name" value="Subtilisin-like"/>
    <property type="match status" value="1"/>
</dbReference>
<dbReference type="InterPro" id="IPR037045">
    <property type="entry name" value="S8pro/Inhibitor_I9_sf"/>
</dbReference>
<dbReference type="FunFam" id="3.30.70.80:FF:000002">
    <property type="entry name" value="Subtilisin-like protease SBT5.3"/>
    <property type="match status" value="1"/>
</dbReference>
<dbReference type="Pfam" id="PF00082">
    <property type="entry name" value="Peptidase_S8"/>
    <property type="match status" value="1"/>
</dbReference>
<feature type="active site" description="Charge relay system" evidence="6 7">
    <location>
        <position position="1001"/>
    </location>
</feature>
<dbReference type="InterPro" id="IPR041469">
    <property type="entry name" value="Subtilisin-like_FN3"/>
</dbReference>
<gene>
    <name evidence="11" type="ORF">Cni_G27941</name>
</gene>
<organism evidence="11 12">
    <name type="scientific">Canna indica</name>
    <name type="common">Indian-shot</name>
    <dbReference type="NCBI Taxonomy" id="4628"/>
    <lineage>
        <taxon>Eukaryota</taxon>
        <taxon>Viridiplantae</taxon>
        <taxon>Streptophyta</taxon>
        <taxon>Embryophyta</taxon>
        <taxon>Tracheophyta</taxon>
        <taxon>Spermatophyta</taxon>
        <taxon>Magnoliopsida</taxon>
        <taxon>Liliopsida</taxon>
        <taxon>Zingiberales</taxon>
        <taxon>Cannaceae</taxon>
        <taxon>Canna</taxon>
    </lineage>
</organism>
<feature type="domain" description="Subtilisin-like protease fibronectin type-III" evidence="10">
    <location>
        <begin position="1116"/>
        <end position="1211"/>
    </location>
</feature>
<evidence type="ECO:0000256" key="7">
    <source>
        <dbReference type="PROSITE-ProRule" id="PRU01240"/>
    </source>
</evidence>
<evidence type="ECO:0000256" key="1">
    <source>
        <dbReference type="ARBA" id="ARBA00011073"/>
    </source>
</evidence>
<comment type="similarity">
    <text evidence="1 7">Belongs to the peptidase S8 family.</text>
</comment>
<dbReference type="PANTHER" id="PTHR10795">
    <property type="entry name" value="PROPROTEIN CONVERTASE SUBTILISIN/KEXIN"/>
    <property type="match status" value="1"/>
</dbReference>
<dbReference type="Pfam" id="PF17766">
    <property type="entry name" value="fn3_6"/>
    <property type="match status" value="1"/>
</dbReference>
<evidence type="ECO:0000313" key="11">
    <source>
        <dbReference type="EMBL" id="WOL19144.1"/>
    </source>
</evidence>
<dbReference type="FunFam" id="2.60.40.2310:FF:000001">
    <property type="entry name" value="Subtilisin-like protease SBT1.5"/>
    <property type="match status" value="1"/>
</dbReference>
<proteinExistence type="inferred from homology"/>
<dbReference type="Gene3D" id="3.40.50.200">
    <property type="entry name" value="Peptidase S8/S53 domain"/>
    <property type="match status" value="1"/>
</dbReference>
<dbReference type="InterPro" id="IPR015500">
    <property type="entry name" value="Peptidase_S8_subtilisin-rel"/>
</dbReference>
<dbReference type="CDD" id="cd04852">
    <property type="entry name" value="Peptidases_S8_3"/>
    <property type="match status" value="1"/>
</dbReference>
<dbReference type="Gene3D" id="2.60.40.2310">
    <property type="match status" value="1"/>
</dbReference>
<accession>A0AAQ3L242</accession>
<dbReference type="FunFam" id="3.50.30.30:FF:000005">
    <property type="entry name" value="subtilisin-like protease SBT1.5"/>
    <property type="match status" value="1"/>
</dbReference>
<dbReference type="Pfam" id="PF05922">
    <property type="entry name" value="Inhibitor_I9"/>
    <property type="match status" value="1"/>
</dbReference>
<dbReference type="InterPro" id="IPR000209">
    <property type="entry name" value="Peptidase_S8/S53_dom"/>
</dbReference>
<feature type="active site" description="Charge relay system" evidence="6 7">
    <location>
        <position position="670"/>
    </location>
</feature>
<keyword evidence="2 7" id="KW-0645">Protease</keyword>
<feature type="domain" description="Inhibitor I9" evidence="9">
    <location>
        <begin position="482"/>
        <end position="561"/>
    </location>
</feature>
<dbReference type="Gene3D" id="3.50.30.30">
    <property type="match status" value="1"/>
</dbReference>
<feature type="domain" description="Peptidase S8/S53" evidence="8">
    <location>
        <begin position="586"/>
        <end position="1039"/>
    </location>
</feature>
<keyword evidence="12" id="KW-1185">Reference proteome</keyword>
<dbReference type="GO" id="GO:0006508">
    <property type="term" value="P:proteolysis"/>
    <property type="evidence" value="ECO:0007669"/>
    <property type="project" value="UniProtKB-KW"/>
</dbReference>
<keyword evidence="3" id="KW-0732">Signal</keyword>
<dbReference type="InterPro" id="IPR036852">
    <property type="entry name" value="Peptidase_S8/S53_dom_sf"/>
</dbReference>
<keyword evidence="5 7" id="KW-0720">Serine protease</keyword>
<dbReference type="CDD" id="cd02120">
    <property type="entry name" value="PA_subtilisin_like"/>
    <property type="match status" value="1"/>
</dbReference>
<sequence>MATSSDCFTSSVVGEGDNGDCKEVTSLLPQLARVTTATARRSLRDGCLEGEHAPALIIEDSLATPLGPSVFDHFLANLVSQIAAGESQASGLVIVALNQSPSFYIDLLVRKGVDTLLVDKWIWILDCYLDPLGWKNQVQPLENVQKPIMKETVVFRNVRDINKLLSSIHEVGKGFLGQDKARFAVAIDLVSSVLRYASLPSVAGLLNNLRSSDQISSVFGLMHSGLHEPRVCMALAYVSSMVASLQPIGSPGNLQWLEKNFQKARLHVRLKRRNGRVKLLEEELHLDQVGIKFVAIASENACVNKSLLPKVQFNLRLSDQERVGRAKSFFLMNTKIYDGRRSLPESQRGPHLVRPFAAPVIPETEISSAKGEIHYIYVIQTMSDLILMRTQMMIWIFKGEFILSNEFSMPIAQLSIVLEETAKGDRVQGLRAVPICKPVLASCKDKLPATTPTTMGASSSFVLPLLMLQHLLLLSLFSASNVYIIYMGEKVHDEPETVQELHYEILSTTLGSERAASSSILYSYKHGFSGFAALLTESEAARIANFPGVVHVVPNRILDLHTTRSWDFLHLKTDLPNGILSMSRSGDGSIIGVLDTGIWPESESFNDDGMGEIPSRWKGRCEQGEQFLPSNCNRKIIGARWYIKGYEAEFGKLNTSDIVEFLSARDAVGHGTHTSSTAAGAFVSNASFMGVARGLARGGALKARLAIYKVCWATGGCSSADILAAFDDAIHDGVDVLSVSLGQSPPLPTYIEDVLSIGSFHAAVKGISVVCSAGNSGPYSHTVINTAPWVLTVAASTIDRTFLTMITLGNNLTEAGQALYIGEHADTFYGIVYAEDIASDSADSTDARGCSAGSLNATLARGNVVICFQTREQRSPLVASDTVRRAHGVAVVYAQFLTKDTTFAFDFPCVQVDIETGTNILTYIGSTSQPVIKFSPTKTAMGTVLAPEVAYFSSRGPSSLSPFILKPDVAAPGVNILASWSPVSPQHNMPPLHFKIESGTSMSCPHVSAIVALLKSIHPNWSSAAIKSALVTTASTSDEYALSIVAEGAPNKQANPFDYGGGHVNPNKAIDPGLLYDMGLSDYVRFLCSMGYNNSAVSSMRQHPTICHGTSKSQKDLNLPSITIPNLKETLTVSRTVTNVGPVASTYTARVQAPPGVSVGVRPSILTFNSTVKTLKFKVTFHSRLKVQSGYLFGSLTWEDGTHSVRIPLAIRSVVDVFSIYT</sequence>
<dbReference type="Gene3D" id="3.30.70.80">
    <property type="entry name" value="Peptidase S8 propeptide/proteinase inhibitor I9"/>
    <property type="match status" value="1"/>
</dbReference>
<evidence type="ECO:0000256" key="6">
    <source>
        <dbReference type="PIRSR" id="PIRSR615500-1"/>
    </source>
</evidence>
<feature type="active site" description="Charge relay system" evidence="6 7">
    <location>
        <position position="595"/>
    </location>
</feature>
<keyword evidence="4 7" id="KW-0378">Hydrolase</keyword>
<dbReference type="GO" id="GO:0004252">
    <property type="term" value="F:serine-type endopeptidase activity"/>
    <property type="evidence" value="ECO:0007669"/>
    <property type="project" value="UniProtKB-UniRule"/>
</dbReference>
<evidence type="ECO:0000256" key="3">
    <source>
        <dbReference type="ARBA" id="ARBA00022729"/>
    </source>
</evidence>
<evidence type="ECO:0000259" key="8">
    <source>
        <dbReference type="Pfam" id="PF00082"/>
    </source>
</evidence>